<feature type="signal peptide" evidence="1">
    <location>
        <begin position="1"/>
        <end position="25"/>
    </location>
</feature>
<evidence type="ECO:0000259" key="2">
    <source>
        <dbReference type="PROSITE" id="PS50240"/>
    </source>
</evidence>
<dbReference type="Proteomes" id="UP000564885">
    <property type="component" value="Unassembled WGS sequence"/>
</dbReference>
<sequence>MALLRRAPLLATLIAMLLANLDARAIEGGAFARARDPLARATVAVGTLVDGGEAIGFNRCSGVLIAPDLVLTAAHCVRGSPLAAAVVFFDGPRPVRPPLRVAAVARYAVLADEVPREYVTRLSELSLDTAVLKLERPVSRRRPITVEREPESIPLRLRLAGAGLSAEGTGILKTAQLRPIAVTNSGLTIARAIGALVCQGDSGGPVIAEGRGGTRVWGVASAVITREPPCGDTVIIAPANPAAW</sequence>
<gene>
    <name evidence="3" type="ORF">HJG44_11110</name>
</gene>
<accession>A0A849HZG6</accession>
<feature type="chain" id="PRO_5032773006" evidence="1">
    <location>
        <begin position="26"/>
        <end position="244"/>
    </location>
</feature>
<evidence type="ECO:0000313" key="3">
    <source>
        <dbReference type="EMBL" id="NNM72926.1"/>
    </source>
</evidence>
<dbReference type="PRINTS" id="PR00722">
    <property type="entry name" value="CHYMOTRYPSIN"/>
</dbReference>
<evidence type="ECO:0000256" key="1">
    <source>
        <dbReference type="SAM" id="SignalP"/>
    </source>
</evidence>
<comment type="caution">
    <text evidence="3">The sequence shown here is derived from an EMBL/GenBank/DDBJ whole genome shotgun (WGS) entry which is preliminary data.</text>
</comment>
<proteinExistence type="predicted"/>
<dbReference type="Gene3D" id="2.40.10.10">
    <property type="entry name" value="Trypsin-like serine proteases"/>
    <property type="match status" value="1"/>
</dbReference>
<dbReference type="GO" id="GO:0004252">
    <property type="term" value="F:serine-type endopeptidase activity"/>
    <property type="evidence" value="ECO:0007669"/>
    <property type="project" value="InterPro"/>
</dbReference>
<dbReference type="Pfam" id="PF00089">
    <property type="entry name" value="Trypsin"/>
    <property type="match status" value="1"/>
</dbReference>
<name>A0A849HZG6_9HYPH</name>
<dbReference type="InterPro" id="IPR001254">
    <property type="entry name" value="Trypsin_dom"/>
</dbReference>
<keyword evidence="1" id="KW-0732">Signal</keyword>
<keyword evidence="3" id="KW-0378">Hydrolase</keyword>
<dbReference type="EMBL" id="JABEPP010000003">
    <property type="protein sequence ID" value="NNM72926.1"/>
    <property type="molecule type" value="Genomic_DNA"/>
</dbReference>
<keyword evidence="4" id="KW-1185">Reference proteome</keyword>
<dbReference type="SMART" id="SM00020">
    <property type="entry name" value="Tryp_SPc"/>
    <property type="match status" value="1"/>
</dbReference>
<protein>
    <submittedName>
        <fullName evidence="3">Trypsin-like serine protease</fullName>
    </submittedName>
</protein>
<dbReference type="AlphaFoldDB" id="A0A849HZG6"/>
<dbReference type="GO" id="GO:0006508">
    <property type="term" value="P:proteolysis"/>
    <property type="evidence" value="ECO:0007669"/>
    <property type="project" value="UniProtKB-KW"/>
</dbReference>
<keyword evidence="3" id="KW-0645">Protease</keyword>
<organism evidence="3 4">
    <name type="scientific">Enterovirga aerilata</name>
    <dbReference type="NCBI Taxonomy" id="2730920"/>
    <lineage>
        <taxon>Bacteria</taxon>
        <taxon>Pseudomonadati</taxon>
        <taxon>Pseudomonadota</taxon>
        <taxon>Alphaproteobacteria</taxon>
        <taxon>Hyphomicrobiales</taxon>
        <taxon>Methylobacteriaceae</taxon>
        <taxon>Enterovirga</taxon>
    </lineage>
</organism>
<dbReference type="InterPro" id="IPR001314">
    <property type="entry name" value="Peptidase_S1A"/>
</dbReference>
<dbReference type="PROSITE" id="PS00134">
    <property type="entry name" value="TRYPSIN_HIS"/>
    <property type="match status" value="1"/>
</dbReference>
<dbReference type="InterPro" id="IPR043504">
    <property type="entry name" value="Peptidase_S1_PA_chymotrypsin"/>
</dbReference>
<dbReference type="InterPro" id="IPR018114">
    <property type="entry name" value="TRYPSIN_HIS"/>
</dbReference>
<feature type="domain" description="Peptidase S1" evidence="2">
    <location>
        <begin position="26"/>
        <end position="244"/>
    </location>
</feature>
<dbReference type="PROSITE" id="PS50240">
    <property type="entry name" value="TRYPSIN_DOM"/>
    <property type="match status" value="1"/>
</dbReference>
<reference evidence="3 4" key="1">
    <citation type="submission" date="2020-04" db="EMBL/GenBank/DDBJ databases">
        <title>Enterovirga sp. isolate from soil.</title>
        <authorList>
            <person name="Chea S."/>
            <person name="Kim D.-U."/>
        </authorList>
    </citation>
    <scope>NUCLEOTIDE SEQUENCE [LARGE SCALE GENOMIC DNA]</scope>
    <source>
        <strain evidence="3 4">DB1703</strain>
    </source>
</reference>
<dbReference type="SUPFAM" id="SSF50494">
    <property type="entry name" value="Trypsin-like serine proteases"/>
    <property type="match status" value="1"/>
</dbReference>
<dbReference type="RefSeq" id="WP_171218439.1">
    <property type="nucleotide sequence ID" value="NZ_JABEPP010000003.1"/>
</dbReference>
<dbReference type="InterPro" id="IPR009003">
    <property type="entry name" value="Peptidase_S1_PA"/>
</dbReference>
<evidence type="ECO:0000313" key="4">
    <source>
        <dbReference type="Proteomes" id="UP000564885"/>
    </source>
</evidence>